<dbReference type="PANTHER" id="PTHR45436:SF5">
    <property type="entry name" value="SENSOR HISTIDINE KINASE TRCS"/>
    <property type="match status" value="1"/>
</dbReference>
<feature type="transmembrane region" description="Helical" evidence="11">
    <location>
        <begin position="191"/>
        <end position="213"/>
    </location>
</feature>
<evidence type="ECO:0000256" key="2">
    <source>
        <dbReference type="ARBA" id="ARBA00004236"/>
    </source>
</evidence>
<dbReference type="InterPro" id="IPR004358">
    <property type="entry name" value="Sig_transdc_His_kin-like_C"/>
</dbReference>
<dbReference type="InterPro" id="IPR050428">
    <property type="entry name" value="TCS_sensor_his_kinase"/>
</dbReference>
<dbReference type="SUPFAM" id="SSF158472">
    <property type="entry name" value="HAMP domain-like"/>
    <property type="match status" value="1"/>
</dbReference>
<dbReference type="InterPro" id="IPR003661">
    <property type="entry name" value="HisK_dim/P_dom"/>
</dbReference>
<reference evidence="14" key="2">
    <citation type="submission" date="2020-09" db="EMBL/GenBank/DDBJ databases">
        <authorList>
            <person name="Sun Q."/>
            <person name="Ohkuma M."/>
        </authorList>
    </citation>
    <scope>NUCLEOTIDE SEQUENCE</scope>
    <source>
        <strain evidence="14">JCM 3313</strain>
    </source>
</reference>
<comment type="subcellular location">
    <subcellularLocation>
        <location evidence="2">Cell membrane</location>
    </subcellularLocation>
</comment>
<dbReference type="SMART" id="SM00304">
    <property type="entry name" value="HAMP"/>
    <property type="match status" value="1"/>
</dbReference>
<accession>A0A918ASK5</accession>
<dbReference type="SMART" id="SM00388">
    <property type="entry name" value="HisKA"/>
    <property type="match status" value="1"/>
</dbReference>
<comment type="catalytic activity">
    <reaction evidence="1">
        <text>ATP + protein L-histidine = ADP + protein N-phospho-L-histidine.</text>
        <dbReference type="EC" id="2.7.13.3"/>
    </reaction>
</comment>
<dbReference type="EMBL" id="BMRG01000018">
    <property type="protein sequence ID" value="GGP78350.1"/>
    <property type="molecule type" value="Genomic_DNA"/>
</dbReference>
<proteinExistence type="predicted"/>
<dbReference type="CDD" id="cd00082">
    <property type="entry name" value="HisKA"/>
    <property type="match status" value="1"/>
</dbReference>
<reference evidence="14" key="1">
    <citation type="journal article" date="2014" name="Int. J. Syst. Evol. Microbiol.">
        <title>Complete genome sequence of Corynebacterium casei LMG S-19264T (=DSM 44701T), isolated from a smear-ripened cheese.</title>
        <authorList>
            <consortium name="US DOE Joint Genome Institute (JGI-PGF)"/>
            <person name="Walter F."/>
            <person name="Albersmeier A."/>
            <person name="Kalinowski J."/>
            <person name="Ruckert C."/>
        </authorList>
    </citation>
    <scope>NUCLEOTIDE SEQUENCE</scope>
    <source>
        <strain evidence="14">JCM 3313</strain>
    </source>
</reference>
<dbReference type="InterPro" id="IPR005467">
    <property type="entry name" value="His_kinase_dom"/>
</dbReference>
<dbReference type="PROSITE" id="PS50109">
    <property type="entry name" value="HIS_KIN"/>
    <property type="match status" value="1"/>
</dbReference>
<evidence type="ECO:0000259" key="12">
    <source>
        <dbReference type="PROSITE" id="PS50109"/>
    </source>
</evidence>
<gene>
    <name evidence="14" type="primary">mtrB</name>
    <name evidence="14" type="ORF">GCM10010185_60110</name>
</gene>
<sequence length="486" mass="52231">MLGRPERDARTGRRADHEVFDAPRPARVRRPAVTAVPRLSLRRRVALALGAGSLLITSALSFATWTLATDYLLRQREQAGARQAEVNARLVDQSLRQGAQGLEELLTGLTTGPDSTVLLFRPGGVLTSGRQVDPGVLPRSLVALGREGTAAKQRLRVEGVPVLAVTLPITAAEGAYVELVPLVQLDRTFRFLSAVMVLGVLVSGLLGVGLGVWTGRRALRPLTEFTRAASRVAGGDLSARLPPQTDPDLTHLATTFNATAEALERRVLRDARFAGDVSHELRSPLTTMVNAVQVLRRRRADLPGAAGKALDLLTGEVDRFARMVVDLLEISRADQRADGSEAEPIDLAELVRNVLAARPGSTTPLEAEPAWVLGDRRRLDRVVSNLLDNADRHAGGAIRVGVLRRDGRVRLEVDDAGPGVPPELRERVFQRFDRGARAGSRGADTGSGLGLALVAQHVQRHGGTTGVEPRPGGGARFFVELPETPR</sequence>
<dbReference type="Gene3D" id="6.10.340.10">
    <property type="match status" value="1"/>
</dbReference>
<evidence type="ECO:0000256" key="5">
    <source>
        <dbReference type="ARBA" id="ARBA00022679"/>
    </source>
</evidence>
<organism evidence="14 15">
    <name type="scientific">Saccharothrix coeruleofusca</name>
    <dbReference type="NCBI Taxonomy" id="33919"/>
    <lineage>
        <taxon>Bacteria</taxon>
        <taxon>Bacillati</taxon>
        <taxon>Actinomycetota</taxon>
        <taxon>Actinomycetes</taxon>
        <taxon>Pseudonocardiales</taxon>
        <taxon>Pseudonocardiaceae</taxon>
        <taxon>Saccharothrix</taxon>
    </lineage>
</organism>
<keyword evidence="15" id="KW-1185">Reference proteome</keyword>
<evidence type="ECO:0000256" key="7">
    <source>
        <dbReference type="ARBA" id="ARBA00022777"/>
    </source>
</evidence>
<keyword evidence="4" id="KW-0597">Phosphoprotein</keyword>
<dbReference type="Pfam" id="PF00672">
    <property type="entry name" value="HAMP"/>
    <property type="match status" value="1"/>
</dbReference>
<evidence type="ECO:0000256" key="4">
    <source>
        <dbReference type="ARBA" id="ARBA00022553"/>
    </source>
</evidence>
<dbReference type="Gene3D" id="3.30.565.10">
    <property type="entry name" value="Histidine kinase-like ATPase, C-terminal domain"/>
    <property type="match status" value="1"/>
</dbReference>
<dbReference type="Gene3D" id="1.10.287.130">
    <property type="match status" value="1"/>
</dbReference>
<dbReference type="PANTHER" id="PTHR45436">
    <property type="entry name" value="SENSOR HISTIDINE KINASE YKOH"/>
    <property type="match status" value="1"/>
</dbReference>
<evidence type="ECO:0000256" key="11">
    <source>
        <dbReference type="SAM" id="Phobius"/>
    </source>
</evidence>
<dbReference type="AlphaFoldDB" id="A0A918ASK5"/>
<comment type="caution">
    <text evidence="14">The sequence shown here is derived from an EMBL/GenBank/DDBJ whole genome shotgun (WGS) entry which is preliminary data.</text>
</comment>
<dbReference type="Pfam" id="PF02518">
    <property type="entry name" value="HATPase_c"/>
    <property type="match status" value="1"/>
</dbReference>
<evidence type="ECO:0000256" key="10">
    <source>
        <dbReference type="ARBA" id="ARBA00023136"/>
    </source>
</evidence>
<evidence type="ECO:0000256" key="1">
    <source>
        <dbReference type="ARBA" id="ARBA00000085"/>
    </source>
</evidence>
<dbReference type="SUPFAM" id="SSF47384">
    <property type="entry name" value="Homodimeric domain of signal transducing histidine kinase"/>
    <property type="match status" value="1"/>
</dbReference>
<dbReference type="InterPro" id="IPR036097">
    <property type="entry name" value="HisK_dim/P_sf"/>
</dbReference>
<dbReference type="InterPro" id="IPR036890">
    <property type="entry name" value="HATPase_C_sf"/>
</dbReference>
<evidence type="ECO:0000313" key="14">
    <source>
        <dbReference type="EMBL" id="GGP78350.1"/>
    </source>
</evidence>
<keyword evidence="6 11" id="KW-0812">Transmembrane</keyword>
<feature type="domain" description="HAMP" evidence="13">
    <location>
        <begin position="216"/>
        <end position="268"/>
    </location>
</feature>
<protein>
    <recommendedName>
        <fullName evidence="3">histidine kinase</fullName>
        <ecNumber evidence="3">2.7.13.3</ecNumber>
    </recommendedName>
</protein>
<dbReference type="InterPro" id="IPR003660">
    <property type="entry name" value="HAMP_dom"/>
</dbReference>
<dbReference type="SUPFAM" id="SSF55874">
    <property type="entry name" value="ATPase domain of HSP90 chaperone/DNA topoisomerase II/histidine kinase"/>
    <property type="match status" value="1"/>
</dbReference>
<keyword evidence="10 11" id="KW-0472">Membrane</keyword>
<dbReference type="EC" id="2.7.13.3" evidence="3"/>
<keyword evidence="5" id="KW-0808">Transferase</keyword>
<dbReference type="CDD" id="cd06225">
    <property type="entry name" value="HAMP"/>
    <property type="match status" value="1"/>
</dbReference>
<evidence type="ECO:0000259" key="13">
    <source>
        <dbReference type="PROSITE" id="PS50885"/>
    </source>
</evidence>
<dbReference type="CDD" id="cd00075">
    <property type="entry name" value="HATPase"/>
    <property type="match status" value="1"/>
</dbReference>
<feature type="domain" description="Histidine kinase" evidence="12">
    <location>
        <begin position="276"/>
        <end position="485"/>
    </location>
</feature>
<dbReference type="Proteomes" id="UP000639606">
    <property type="component" value="Unassembled WGS sequence"/>
</dbReference>
<name>A0A918ASK5_9PSEU</name>
<keyword evidence="8 11" id="KW-1133">Transmembrane helix</keyword>
<dbReference type="GO" id="GO:0005886">
    <property type="term" value="C:plasma membrane"/>
    <property type="evidence" value="ECO:0007669"/>
    <property type="project" value="UniProtKB-SubCell"/>
</dbReference>
<evidence type="ECO:0000313" key="15">
    <source>
        <dbReference type="Proteomes" id="UP000639606"/>
    </source>
</evidence>
<dbReference type="InterPro" id="IPR003594">
    <property type="entry name" value="HATPase_dom"/>
</dbReference>
<dbReference type="Pfam" id="PF00512">
    <property type="entry name" value="HisKA"/>
    <property type="match status" value="1"/>
</dbReference>
<dbReference type="SMART" id="SM00387">
    <property type="entry name" value="HATPase_c"/>
    <property type="match status" value="1"/>
</dbReference>
<keyword evidence="7 14" id="KW-0418">Kinase</keyword>
<evidence type="ECO:0000256" key="3">
    <source>
        <dbReference type="ARBA" id="ARBA00012438"/>
    </source>
</evidence>
<dbReference type="PROSITE" id="PS50885">
    <property type="entry name" value="HAMP"/>
    <property type="match status" value="1"/>
</dbReference>
<keyword evidence="9" id="KW-0902">Two-component regulatory system</keyword>
<evidence type="ECO:0000256" key="8">
    <source>
        <dbReference type="ARBA" id="ARBA00022989"/>
    </source>
</evidence>
<dbReference type="GO" id="GO:0000155">
    <property type="term" value="F:phosphorelay sensor kinase activity"/>
    <property type="evidence" value="ECO:0007669"/>
    <property type="project" value="InterPro"/>
</dbReference>
<feature type="transmembrane region" description="Helical" evidence="11">
    <location>
        <begin position="45"/>
        <end position="68"/>
    </location>
</feature>
<dbReference type="PRINTS" id="PR00344">
    <property type="entry name" value="BCTRLSENSOR"/>
</dbReference>
<evidence type="ECO:0000256" key="6">
    <source>
        <dbReference type="ARBA" id="ARBA00022692"/>
    </source>
</evidence>
<evidence type="ECO:0000256" key="9">
    <source>
        <dbReference type="ARBA" id="ARBA00023012"/>
    </source>
</evidence>